<gene>
    <name evidence="1" type="ORF">C7B43_05145</name>
</gene>
<sequence length="438" mass="49175">MEPLQSWRSIGVSLVEQIESLAPYEVDEWIANWRIHNLPLTELSRALWYFIICPRVRENADLVYQRVDMGRSLLSIHNSTPVTGWAVVSHLIKRSLTIFSGERIRNLLRSGGEGDLRTAWQAGSLRSAEWHTDRQIRLFGIHSVLASTLPPAMPQPVPTFLPSLWTVSARLGQWWPPIGETPDFRLATRSHAQWMTSPYRVTVLPPPSESASIRAWEPVQYVIDTIQEFPRTPEMSGNLLACYGPDSAGLLMSRIAHCTSELSNRRLTALLLEVMAHLLQVSPVIRDMDQLSKHLVAVSDWLWMSRLAGSAHDERAAIWGAWGWFLAAALAFLAPGSGAVIRLSPGLAEDGDEQELWQAYTEGNQQSAITLANKIGDVDQLWQDVEDEALVSSSPAPLRCVWTFKPWLVEKPFASPWVPAPVRIMVEESRRMARDGAE</sequence>
<organism evidence="1 2">
    <name type="scientific">Sulfobacillus benefaciens</name>
    <dbReference type="NCBI Taxonomy" id="453960"/>
    <lineage>
        <taxon>Bacteria</taxon>
        <taxon>Bacillati</taxon>
        <taxon>Bacillota</taxon>
        <taxon>Clostridia</taxon>
        <taxon>Eubacteriales</taxon>
        <taxon>Clostridiales Family XVII. Incertae Sedis</taxon>
        <taxon>Sulfobacillus</taxon>
    </lineage>
</organism>
<accession>A0A2T2X895</accession>
<evidence type="ECO:0000313" key="1">
    <source>
        <dbReference type="EMBL" id="PSR30677.1"/>
    </source>
</evidence>
<comment type="caution">
    <text evidence="1">The sequence shown here is derived from an EMBL/GenBank/DDBJ whole genome shotgun (WGS) entry which is preliminary data.</text>
</comment>
<evidence type="ECO:0000313" key="2">
    <source>
        <dbReference type="Proteomes" id="UP000242699"/>
    </source>
</evidence>
<dbReference type="EMBL" id="PXYT01000008">
    <property type="protein sequence ID" value="PSR30677.1"/>
    <property type="molecule type" value="Genomic_DNA"/>
</dbReference>
<proteinExistence type="predicted"/>
<reference evidence="1 2" key="1">
    <citation type="journal article" date="2014" name="BMC Genomics">
        <title>Comparison of environmental and isolate Sulfobacillus genomes reveals diverse carbon, sulfur, nitrogen, and hydrogen metabolisms.</title>
        <authorList>
            <person name="Justice N.B."/>
            <person name="Norman A."/>
            <person name="Brown C.T."/>
            <person name="Singh A."/>
            <person name="Thomas B.C."/>
            <person name="Banfield J.F."/>
        </authorList>
    </citation>
    <scope>NUCLEOTIDE SEQUENCE [LARGE SCALE GENOMIC DNA]</scope>
    <source>
        <strain evidence="1">AMDSBA1</strain>
    </source>
</reference>
<protein>
    <submittedName>
        <fullName evidence="1">Uncharacterized protein</fullName>
    </submittedName>
</protein>
<dbReference type="AlphaFoldDB" id="A0A2T2X895"/>
<dbReference type="Proteomes" id="UP000242699">
    <property type="component" value="Unassembled WGS sequence"/>
</dbReference>
<name>A0A2T2X895_9FIRM</name>